<feature type="domain" description="Beta-galactosidase trimerisation" evidence="12">
    <location>
        <begin position="406"/>
        <end position="599"/>
    </location>
</feature>
<feature type="binding site" evidence="10">
    <location>
        <position position="143"/>
    </location>
    <ligand>
        <name>substrate</name>
    </ligand>
</feature>
<keyword evidence="5 8" id="KW-0378">Hydrolase</keyword>
<dbReference type="Gene3D" id="3.40.50.880">
    <property type="match status" value="1"/>
</dbReference>
<dbReference type="InterPro" id="IPR003476">
    <property type="entry name" value="Glyco_hydro_42"/>
</dbReference>
<comment type="catalytic activity">
    <reaction evidence="1 8">
        <text>Hydrolysis of terminal non-reducing beta-D-galactose residues in beta-D-galactosides.</text>
        <dbReference type="EC" id="3.2.1.23"/>
    </reaction>
</comment>
<keyword evidence="6" id="KW-0862">Zinc</keyword>
<dbReference type="InterPro" id="IPR017853">
    <property type="entry name" value="GH"/>
</dbReference>
<evidence type="ECO:0000313" key="14">
    <source>
        <dbReference type="EMBL" id="OWY33854.1"/>
    </source>
</evidence>
<evidence type="ECO:0000256" key="5">
    <source>
        <dbReference type="ARBA" id="ARBA00022801"/>
    </source>
</evidence>
<evidence type="ECO:0000256" key="1">
    <source>
        <dbReference type="ARBA" id="ARBA00001412"/>
    </source>
</evidence>
<feature type="active site" description="Nucleophile" evidence="9">
    <location>
        <position position="315"/>
    </location>
</feature>
<evidence type="ECO:0000256" key="7">
    <source>
        <dbReference type="ARBA" id="ARBA00023295"/>
    </source>
</evidence>
<dbReference type="InterPro" id="IPR013780">
    <property type="entry name" value="Glyco_hydro_b"/>
</dbReference>
<dbReference type="CDD" id="cd03143">
    <property type="entry name" value="A4_beta-galactosidase_middle_domain"/>
    <property type="match status" value="1"/>
</dbReference>
<evidence type="ECO:0000256" key="9">
    <source>
        <dbReference type="PIRSR" id="PIRSR001084-1"/>
    </source>
</evidence>
<dbReference type="SUPFAM" id="SSF52317">
    <property type="entry name" value="Class I glutamine amidotransferase-like"/>
    <property type="match status" value="1"/>
</dbReference>
<dbReference type="GO" id="GO:0009341">
    <property type="term" value="C:beta-galactosidase complex"/>
    <property type="evidence" value="ECO:0007669"/>
    <property type="project" value="InterPro"/>
</dbReference>
<evidence type="ECO:0000256" key="4">
    <source>
        <dbReference type="ARBA" id="ARBA00022723"/>
    </source>
</evidence>
<dbReference type="PANTHER" id="PTHR36447:SF2">
    <property type="entry name" value="BETA-GALACTOSIDASE YESZ"/>
    <property type="match status" value="1"/>
</dbReference>
<keyword evidence="15" id="KW-1185">Reference proteome</keyword>
<sequence length="658" mass="74945">MSLRLGVCYYPEHWPEAMWESDAQRMQALGIKQVRIGEFAWSRIEPSPGDLRWDWLDRAIEVLAKHGLEVVMCTPTATPPKWLIDRHDDVLAVDANGRERAFGSRRHYDFSSDSYYEESQRIVRLLGERYGQHPAVTAWQLDNEYGCHQTVASYSPSAQRRFRQWLRQRYGSIDALNTAWGTVFWSMEYRSFDEIDAPVGTVTEAHPSHRLDYRRFASDEVVRYNRMQVEILRPLSPGRLMVHNFMQMFLEFDHYPVAADLDVATWDSYPLGALEVMWYDAETKARWLRTGHPDFASFNHDLYRGMSAQPFWVMEQQPGPVNWAHWNPAPLPGMVRLWSWEAFSHGAGCVSYFRWRQCPFAQEQLHAGLNRPDNRLDVGGTEAERVAQEIIAVEKANGVLAQPRGKVALLFDYDAKWLFEIHFQGIDFEYAHFAFDYYSTLRSLGLDVDIVPLNADLQGYAMIVVPPLPIVPDDLPGRIADSGAQVVFGPRSGSKTKSLQIPSTLPPGPLQQLLPMRVWRVESMRPNVSETVRFGTEEGQARYWRDLIEADGDGLQTIATFGDGHPAIVQKERAHYLAGIFDAELTTRYFEQVARAAGLAPQRLPEGLRLQQRGGLQFAFNYSDAPIALPHADGAQFLVGQAALEPQGVAIYRPRTQG</sequence>
<protein>
    <recommendedName>
        <fullName evidence="3 8">Beta-galactosidase</fullName>
        <shortName evidence="8">Beta-gal</shortName>
        <ecNumber evidence="3 8">3.2.1.23</ecNumber>
    </recommendedName>
</protein>
<dbReference type="PANTHER" id="PTHR36447">
    <property type="entry name" value="BETA-GALACTOSIDASE GANA"/>
    <property type="match status" value="1"/>
</dbReference>
<dbReference type="AlphaFoldDB" id="A0A225SS05"/>
<evidence type="ECO:0000256" key="3">
    <source>
        <dbReference type="ARBA" id="ARBA00012756"/>
    </source>
</evidence>
<dbReference type="Pfam" id="PF08533">
    <property type="entry name" value="Glyco_hydro_42C"/>
    <property type="match status" value="1"/>
</dbReference>
<organism evidence="14 15">
    <name type="scientific">Herbaspirillum aquaticum</name>
    <dbReference type="NCBI Taxonomy" id="568783"/>
    <lineage>
        <taxon>Bacteria</taxon>
        <taxon>Pseudomonadati</taxon>
        <taxon>Pseudomonadota</taxon>
        <taxon>Betaproteobacteria</taxon>
        <taxon>Burkholderiales</taxon>
        <taxon>Oxalobacteraceae</taxon>
        <taxon>Herbaspirillum</taxon>
    </lineage>
</organism>
<dbReference type="GO" id="GO:0006012">
    <property type="term" value="P:galactose metabolic process"/>
    <property type="evidence" value="ECO:0007669"/>
    <property type="project" value="InterPro"/>
</dbReference>
<evidence type="ECO:0000256" key="8">
    <source>
        <dbReference type="PIRNR" id="PIRNR001084"/>
    </source>
</evidence>
<name>A0A225SS05_9BURK</name>
<dbReference type="Gene3D" id="2.60.40.1180">
    <property type="entry name" value="Golgi alpha-mannosidase II"/>
    <property type="match status" value="1"/>
</dbReference>
<evidence type="ECO:0000256" key="10">
    <source>
        <dbReference type="PIRSR" id="PIRSR001084-2"/>
    </source>
</evidence>
<dbReference type="GO" id="GO:0004565">
    <property type="term" value="F:beta-galactosidase activity"/>
    <property type="evidence" value="ECO:0007669"/>
    <property type="project" value="UniProtKB-EC"/>
</dbReference>
<dbReference type="Proteomes" id="UP000214747">
    <property type="component" value="Unassembled WGS sequence"/>
</dbReference>
<dbReference type="InterPro" id="IPR013739">
    <property type="entry name" value="Beta_galactosidase_C"/>
</dbReference>
<dbReference type="InterPro" id="IPR013738">
    <property type="entry name" value="Beta_galactosidase_Trimer"/>
</dbReference>
<dbReference type="Pfam" id="PF02449">
    <property type="entry name" value="Glyco_hydro_42"/>
    <property type="match status" value="1"/>
</dbReference>
<dbReference type="EMBL" id="NJGV01000013">
    <property type="protein sequence ID" value="OWY33854.1"/>
    <property type="molecule type" value="Genomic_DNA"/>
</dbReference>
<feature type="binding site" evidence="10">
    <location>
        <position position="105"/>
    </location>
    <ligand>
        <name>substrate</name>
    </ligand>
</feature>
<dbReference type="EC" id="3.2.1.23" evidence="3 8"/>
<dbReference type="Gene3D" id="3.20.20.80">
    <property type="entry name" value="Glycosidases"/>
    <property type="match status" value="1"/>
</dbReference>
<dbReference type="InterPro" id="IPR029062">
    <property type="entry name" value="Class_I_gatase-like"/>
</dbReference>
<dbReference type="PIRSF" id="PIRSF001084">
    <property type="entry name" value="B-galactosidase"/>
    <property type="match status" value="1"/>
</dbReference>
<evidence type="ECO:0000259" key="11">
    <source>
        <dbReference type="Pfam" id="PF02449"/>
    </source>
</evidence>
<keyword evidence="7 8" id="KW-0326">Glycosidase</keyword>
<evidence type="ECO:0000259" key="12">
    <source>
        <dbReference type="Pfam" id="PF08532"/>
    </source>
</evidence>
<comment type="caution">
    <text evidence="14">The sequence shown here is derived from an EMBL/GenBank/DDBJ whole genome shotgun (WGS) entry which is preliminary data.</text>
</comment>
<feature type="binding site" evidence="10">
    <location>
        <position position="323"/>
    </location>
    <ligand>
        <name>substrate</name>
    </ligand>
</feature>
<proteinExistence type="inferred from homology"/>
<feature type="active site" description="Proton donor" evidence="9">
    <location>
        <position position="144"/>
    </location>
</feature>
<evidence type="ECO:0000259" key="13">
    <source>
        <dbReference type="Pfam" id="PF08533"/>
    </source>
</evidence>
<reference evidence="14 15" key="1">
    <citation type="journal article" date="2010" name="Int. J. Syst. Evol. Microbiol.">
        <title>Reclassification of Herbaspirillum putei as a later heterotypic synonym of Herbaspirillum huttiense, with the description of H. huttiense subsp. huttiense subsp. nov. and H. huttiense subsp. putei subsp. nov., comb. nov., and description of Herbaspirillum aquaticum sp. nov.</title>
        <authorList>
            <person name="Dobritsa A.P."/>
            <person name="Reddy M.C."/>
            <person name="Samadpour M."/>
        </authorList>
    </citation>
    <scope>NUCLEOTIDE SEQUENCE [LARGE SCALE GENOMIC DNA]</scope>
    <source>
        <strain evidence="14 15">IEH 4430</strain>
    </source>
</reference>
<dbReference type="InterPro" id="IPR013529">
    <property type="entry name" value="Glyco_hydro_42_N"/>
</dbReference>
<gene>
    <name evidence="14" type="ORF">CEJ45_14565</name>
</gene>
<dbReference type="RefSeq" id="WP_088755806.1">
    <property type="nucleotide sequence ID" value="NZ_NJGV01000013.1"/>
</dbReference>
<evidence type="ECO:0000313" key="15">
    <source>
        <dbReference type="Proteomes" id="UP000214747"/>
    </source>
</evidence>
<evidence type="ECO:0000256" key="6">
    <source>
        <dbReference type="ARBA" id="ARBA00022833"/>
    </source>
</evidence>
<feature type="domain" description="Glycoside hydrolase family 42 N-terminal" evidence="11">
    <location>
        <begin position="8"/>
        <end position="390"/>
    </location>
</feature>
<comment type="similarity">
    <text evidence="2 8">Belongs to the glycosyl hydrolase 42 family.</text>
</comment>
<evidence type="ECO:0000256" key="2">
    <source>
        <dbReference type="ARBA" id="ARBA00005940"/>
    </source>
</evidence>
<dbReference type="Pfam" id="PF08532">
    <property type="entry name" value="Glyco_hydro_42M"/>
    <property type="match status" value="1"/>
</dbReference>
<accession>A0A225SS05</accession>
<dbReference type="GO" id="GO:0046872">
    <property type="term" value="F:metal ion binding"/>
    <property type="evidence" value="ECO:0007669"/>
    <property type="project" value="UniProtKB-KW"/>
</dbReference>
<keyword evidence="4" id="KW-0479">Metal-binding</keyword>
<dbReference type="SUPFAM" id="SSF51011">
    <property type="entry name" value="Glycosyl hydrolase domain"/>
    <property type="match status" value="1"/>
</dbReference>
<feature type="domain" description="Beta-galactosidase C-terminal" evidence="13">
    <location>
        <begin position="607"/>
        <end position="653"/>
    </location>
</feature>
<dbReference type="SUPFAM" id="SSF51445">
    <property type="entry name" value="(Trans)glycosidases"/>
    <property type="match status" value="1"/>
</dbReference>